<evidence type="ECO:0008006" key="4">
    <source>
        <dbReference type="Google" id="ProtNLM"/>
    </source>
</evidence>
<dbReference type="AlphaFoldDB" id="A0A1E3ASY5"/>
<feature type="transmembrane region" description="Helical" evidence="1">
    <location>
        <begin position="177"/>
        <end position="196"/>
    </location>
</feature>
<feature type="transmembrane region" description="Helical" evidence="1">
    <location>
        <begin position="364"/>
        <end position="382"/>
    </location>
</feature>
<feature type="transmembrane region" description="Helical" evidence="1">
    <location>
        <begin position="38"/>
        <end position="59"/>
    </location>
</feature>
<feature type="transmembrane region" description="Helical" evidence="1">
    <location>
        <begin position="250"/>
        <end position="276"/>
    </location>
</feature>
<keyword evidence="1" id="KW-1133">Transmembrane helix</keyword>
<dbReference type="GeneID" id="93300764"/>
<sequence>MKGIGKVMVSAVYLILMTLLYCSFTFEDVGVMVGGYHILYFYILGIGIVLLACISFLIKPNIGNGILALKYTGILSVLYFVSIFFSLIVWLLDMSEPAVIVRGVFVAVYQIIAVLTAAATLYLFGEKGVFMDLAAMSLTYAIAAVRAVLQGGIGAFVEEFIRLMATFSLETGPLMTIMENVSLQFSLATYIVYFVVSAKGNKKKHIGAILLALVFSVISIKRIVLLSAGIACVLGWLLRCLPREAGKKATLFLCGLCGIGAYVYVWLIGNGLFNWLTDMGINTMARVYMYEDMRQYYELNITYIGRGLGFVTKMIQMGDITTRVGVSDIHNDFLRQYIEQGFAGFMIWAFGLFFIRVGYFMKRNIDHGIIVFAIIFNSYITYLTDNTYVLFFPNITVALAVMAYEFDKQAEKERAKLCRQ</sequence>
<feature type="transmembrane region" description="Helical" evidence="1">
    <location>
        <begin position="388"/>
        <end position="406"/>
    </location>
</feature>
<feature type="transmembrane region" description="Helical" evidence="1">
    <location>
        <begin position="137"/>
        <end position="157"/>
    </location>
</feature>
<feature type="transmembrane region" description="Helical" evidence="1">
    <location>
        <begin position="337"/>
        <end position="357"/>
    </location>
</feature>
<feature type="transmembrane region" description="Helical" evidence="1">
    <location>
        <begin position="71"/>
        <end position="92"/>
    </location>
</feature>
<accession>A0A1E3ASY5</accession>
<evidence type="ECO:0000313" key="2">
    <source>
        <dbReference type="EMBL" id="ODM11631.1"/>
    </source>
</evidence>
<dbReference type="EMBL" id="MCGI01000002">
    <property type="protein sequence ID" value="ODM11631.1"/>
    <property type="molecule type" value="Genomic_DNA"/>
</dbReference>
<feature type="transmembrane region" description="Helical" evidence="1">
    <location>
        <begin position="297"/>
        <end position="317"/>
    </location>
</feature>
<feature type="transmembrane region" description="Helical" evidence="1">
    <location>
        <begin position="208"/>
        <end position="238"/>
    </location>
</feature>
<proteinExistence type="predicted"/>
<gene>
    <name evidence="2" type="ORF">BEH84_02246</name>
</gene>
<keyword evidence="1" id="KW-0812">Transmembrane</keyword>
<protein>
    <recommendedName>
        <fullName evidence="4">O-Antigen ligase</fullName>
    </recommendedName>
</protein>
<comment type="caution">
    <text evidence="2">The sequence shown here is derived from an EMBL/GenBank/DDBJ whole genome shotgun (WGS) entry which is preliminary data.</text>
</comment>
<feature type="transmembrane region" description="Helical" evidence="1">
    <location>
        <begin position="7"/>
        <end position="26"/>
    </location>
</feature>
<evidence type="ECO:0000313" key="3">
    <source>
        <dbReference type="Proteomes" id="UP000095003"/>
    </source>
</evidence>
<organism evidence="2 3">
    <name type="scientific">Eisenbergiella tayi</name>
    <dbReference type="NCBI Taxonomy" id="1432052"/>
    <lineage>
        <taxon>Bacteria</taxon>
        <taxon>Bacillati</taxon>
        <taxon>Bacillota</taxon>
        <taxon>Clostridia</taxon>
        <taxon>Lachnospirales</taxon>
        <taxon>Lachnospiraceae</taxon>
        <taxon>Eisenbergiella</taxon>
    </lineage>
</organism>
<name>A0A1E3ASY5_9FIRM</name>
<evidence type="ECO:0000256" key="1">
    <source>
        <dbReference type="SAM" id="Phobius"/>
    </source>
</evidence>
<feature type="transmembrane region" description="Helical" evidence="1">
    <location>
        <begin position="104"/>
        <end position="125"/>
    </location>
</feature>
<keyword evidence="1" id="KW-0472">Membrane</keyword>
<reference evidence="2 3" key="1">
    <citation type="submission" date="2016-07" db="EMBL/GenBank/DDBJ databases">
        <title>Characterization of isolates of Eisenbergiella tayi derived from blood cultures, using whole genome sequencing.</title>
        <authorList>
            <person name="Burdz T."/>
            <person name="Wiebe D."/>
            <person name="Huynh C."/>
            <person name="Bernard K."/>
        </authorList>
    </citation>
    <scope>NUCLEOTIDE SEQUENCE [LARGE SCALE GENOMIC DNA]</scope>
    <source>
        <strain evidence="2 3">NML 120489</strain>
    </source>
</reference>
<dbReference type="Proteomes" id="UP000095003">
    <property type="component" value="Unassembled WGS sequence"/>
</dbReference>
<dbReference type="RefSeq" id="WP_069156864.1">
    <property type="nucleotide sequence ID" value="NZ_DBFYTC010000188.1"/>
</dbReference>